<feature type="compositionally biased region" description="Polar residues" evidence="1">
    <location>
        <begin position="598"/>
        <end position="608"/>
    </location>
</feature>
<keyword evidence="4" id="KW-1185">Reference proteome</keyword>
<protein>
    <submittedName>
        <fullName evidence="3">Uncharacterized protein</fullName>
    </submittedName>
</protein>
<sequence>MSICISAASDGPITPGHRAGCHSEHSEVSYIPVSDALEELSLRHASDKQLRSQEGGREAHSMGDGRAFDSQSWFSHQLQKLGASWPVPVAAVASILVFTCMGYTWAQARPGAQTILLTSLLQFCWAVMSSQEPRRFLRFAQLASSFLGILVILPKRDVYGTRIWAAAFDEDGGVILPGFATSLAKLFGLLDTKDTGDNGYALADDADLARALLRLEVSLAVMVVIWLLQTVAASYQHATRGGTAPAIGGGSTGFTSAKQSACKSHFDLPALDIQTPCCVPELWLRNNTRAHNMIDVRREIGIHSIYVAPIYGLSSTGHPDHCDAELQQQLSKASVAATYIQRVLLLGACLAQCTVAVIIIGSWDALAGRLDAIEEGVSATRELENLVPSADSRGTSWVSLEILCIAMSAPLALPSLLRSRLLLHTAIQLRPTAGRSLGLLLLDVNAAKLLLSTSVGVLGGWMSGALAWQLSQVVTMLFGVMKLCLDGFKAQSQLVYNVPMGGSGITPVEAPARLMLVVPEGPSCEDAHLGFISIPECPSARALSPLFTDSIGRLGGGLLDRGSSGRSNIDGGPVALATGNCGDAGCTITIASGNTMVSSSGNTMRSPYSSGDSLASAADADQHGQPVGGSTGAACTTPGAMTPHLARRPSLANGSNSPHCQQQHLNMPPASPACTGNIASARPSLSNRTFPSVIYSRGCGRGVGALHSWDLLLGSLGLLTCMLWVALFAPPIALLGDEAVEFFEGLMDTGIGAIATLAMLTSIATLSTVAGTCLVWCIASGELRQRRRLLPIESRRWECLTWACGLPLGVAAFSALSWALGDNRNAVAYLAAEILRCTSLWPLIWLQEPWLIGGVDVVGGCVQHAGCGVTCCILRWCGLRPSYCGVPGGRCDERWTGPGQQVVRVAVRRARWPVAVDVN</sequence>
<accession>A0ABQ5SAP7</accession>
<name>A0ABQ5SAP7_9CHLO</name>
<gene>
    <name evidence="3" type="ORF">VaNZ11_010670</name>
</gene>
<proteinExistence type="predicted"/>
<reference evidence="3 4" key="1">
    <citation type="journal article" date="2023" name="IScience">
        <title>Expanded male sex-determining region conserved during the evolution of homothallism in the green alga Volvox.</title>
        <authorList>
            <person name="Yamamoto K."/>
            <person name="Matsuzaki R."/>
            <person name="Mahakham W."/>
            <person name="Heman W."/>
            <person name="Sekimoto H."/>
            <person name="Kawachi M."/>
            <person name="Minakuchi Y."/>
            <person name="Toyoda A."/>
            <person name="Nozaki H."/>
        </authorList>
    </citation>
    <scope>NUCLEOTIDE SEQUENCE [LARGE SCALE GENOMIC DNA]</scope>
    <source>
        <strain evidence="3 4">NIES-4468</strain>
    </source>
</reference>
<keyword evidence="2" id="KW-1133">Transmembrane helix</keyword>
<keyword evidence="2" id="KW-0472">Membrane</keyword>
<feature type="transmembrane region" description="Helical" evidence="2">
    <location>
        <begin position="217"/>
        <end position="235"/>
    </location>
</feature>
<feature type="transmembrane region" description="Helical" evidence="2">
    <location>
        <begin position="711"/>
        <end position="733"/>
    </location>
</feature>
<evidence type="ECO:0000256" key="2">
    <source>
        <dbReference type="SAM" id="Phobius"/>
    </source>
</evidence>
<comment type="caution">
    <text evidence="3">The sequence shown here is derived from an EMBL/GenBank/DDBJ whole genome shotgun (WGS) entry which is preliminary data.</text>
</comment>
<feature type="transmembrane region" description="Helical" evidence="2">
    <location>
        <begin position="136"/>
        <end position="154"/>
    </location>
</feature>
<evidence type="ECO:0000256" key="1">
    <source>
        <dbReference type="SAM" id="MobiDB-lite"/>
    </source>
</evidence>
<evidence type="ECO:0000313" key="4">
    <source>
        <dbReference type="Proteomes" id="UP001165090"/>
    </source>
</evidence>
<feature type="transmembrane region" description="Helical" evidence="2">
    <location>
        <begin position="799"/>
        <end position="820"/>
    </location>
</feature>
<dbReference type="EMBL" id="BSDZ01000039">
    <property type="protein sequence ID" value="GLI66729.1"/>
    <property type="molecule type" value="Genomic_DNA"/>
</dbReference>
<organism evidence="3 4">
    <name type="scientific">Volvox africanus</name>
    <dbReference type="NCBI Taxonomy" id="51714"/>
    <lineage>
        <taxon>Eukaryota</taxon>
        <taxon>Viridiplantae</taxon>
        <taxon>Chlorophyta</taxon>
        <taxon>core chlorophytes</taxon>
        <taxon>Chlorophyceae</taxon>
        <taxon>CS clade</taxon>
        <taxon>Chlamydomonadales</taxon>
        <taxon>Volvocaceae</taxon>
        <taxon>Volvox</taxon>
    </lineage>
</organism>
<feature type="transmembrane region" description="Helical" evidence="2">
    <location>
        <begin position="343"/>
        <end position="363"/>
    </location>
</feature>
<keyword evidence="2" id="KW-0812">Transmembrane</keyword>
<evidence type="ECO:0000313" key="3">
    <source>
        <dbReference type="EMBL" id="GLI66729.1"/>
    </source>
</evidence>
<dbReference type="Proteomes" id="UP001165090">
    <property type="component" value="Unassembled WGS sequence"/>
</dbReference>
<feature type="compositionally biased region" description="Low complexity" evidence="1">
    <location>
        <begin position="609"/>
        <end position="619"/>
    </location>
</feature>
<feature type="transmembrane region" description="Helical" evidence="2">
    <location>
        <begin position="111"/>
        <end position="129"/>
    </location>
</feature>
<feature type="region of interest" description="Disordered" evidence="1">
    <location>
        <begin position="598"/>
        <end position="666"/>
    </location>
</feature>
<feature type="compositionally biased region" description="Polar residues" evidence="1">
    <location>
        <begin position="652"/>
        <end position="665"/>
    </location>
</feature>
<feature type="transmembrane region" description="Helical" evidence="2">
    <location>
        <begin position="753"/>
        <end position="778"/>
    </location>
</feature>
<feature type="transmembrane region" description="Helical" evidence="2">
    <location>
        <begin position="85"/>
        <end position="105"/>
    </location>
</feature>